<reference evidence="2" key="2">
    <citation type="submission" date="2021-04" db="EMBL/GenBank/DDBJ databases">
        <authorList>
            <person name="Podell S."/>
        </authorList>
    </citation>
    <scope>NUCLEOTIDE SEQUENCE</scope>
    <source>
        <strain evidence="2">Hildebrandi</strain>
    </source>
</reference>
<dbReference type="EMBL" id="JAGRRH010000004">
    <property type="protein sequence ID" value="KAG7370874.1"/>
    <property type="molecule type" value="Genomic_DNA"/>
</dbReference>
<evidence type="ECO:0000256" key="1">
    <source>
        <dbReference type="SAM" id="SignalP"/>
    </source>
</evidence>
<dbReference type="PANTHER" id="PTHR35368:SF1">
    <property type="entry name" value="HYDROPEROXIDE REDUCTASE"/>
    <property type="match status" value="1"/>
</dbReference>
<sequence>MSPSLHLTSALLWTSLLISLDIALPLPICRSPPRLGMHWFGRRPDPRGLTAIVQANNPTNVPVAGSMPLGWALRLRSTSSETFSTTTTNTTFDDEASSSKFVKSYRLDGVGNGSRVDISTNTGHSLTTDVPLKMGGQDSAPQPVETLLAAWMGCTQATALFVGRQMKPTRVLIDRLEFHNIQGFRDERGALQLPIDSTPDVPSRLQRITGTIRIFLKKGKAASSTLSPTELQLLKEQTEARCPVANMIAASGCAIDVSWTLACESM</sequence>
<dbReference type="OrthoDB" id="2019818at2759"/>
<keyword evidence="3" id="KW-1185">Reference proteome</keyword>
<evidence type="ECO:0000313" key="2">
    <source>
        <dbReference type="EMBL" id="KAG7370874.1"/>
    </source>
</evidence>
<comment type="caution">
    <text evidence="2">The sequence shown here is derived from an EMBL/GenBank/DDBJ whole genome shotgun (WGS) entry which is preliminary data.</text>
</comment>
<dbReference type="PANTHER" id="PTHR35368">
    <property type="entry name" value="HYDROPEROXIDE REDUCTASE"/>
    <property type="match status" value="1"/>
</dbReference>
<dbReference type="InterPro" id="IPR052924">
    <property type="entry name" value="OsmC/Ohr_hydroprdx_reductase"/>
</dbReference>
<reference evidence="2" key="1">
    <citation type="journal article" date="2021" name="Sci. Rep.">
        <title>Diploid genomic architecture of Nitzschia inconspicua, an elite biomass production diatom.</title>
        <authorList>
            <person name="Oliver A."/>
            <person name="Podell S."/>
            <person name="Pinowska A."/>
            <person name="Traller J.C."/>
            <person name="Smith S.R."/>
            <person name="McClure R."/>
            <person name="Beliaev A."/>
            <person name="Bohutskyi P."/>
            <person name="Hill E.A."/>
            <person name="Rabines A."/>
            <person name="Zheng H."/>
            <person name="Allen L.Z."/>
            <person name="Kuo A."/>
            <person name="Grigoriev I.V."/>
            <person name="Allen A.E."/>
            <person name="Hazlebeck D."/>
            <person name="Allen E.E."/>
        </authorList>
    </citation>
    <scope>NUCLEOTIDE SEQUENCE</scope>
    <source>
        <strain evidence="2">Hildebrandi</strain>
    </source>
</reference>
<protein>
    <submittedName>
        <fullName evidence="2">OsmC-like protein</fullName>
    </submittedName>
</protein>
<dbReference type="InterPro" id="IPR003718">
    <property type="entry name" value="OsmC/Ohr_fam"/>
</dbReference>
<feature type="signal peptide" evidence="1">
    <location>
        <begin position="1"/>
        <end position="23"/>
    </location>
</feature>
<evidence type="ECO:0000313" key="3">
    <source>
        <dbReference type="Proteomes" id="UP000693970"/>
    </source>
</evidence>
<feature type="chain" id="PRO_5039891565" evidence="1">
    <location>
        <begin position="24"/>
        <end position="266"/>
    </location>
</feature>
<dbReference type="Pfam" id="PF02566">
    <property type="entry name" value="OsmC"/>
    <property type="match status" value="1"/>
</dbReference>
<proteinExistence type="predicted"/>
<name>A0A9K3Q768_9STRA</name>
<dbReference type="Proteomes" id="UP000693970">
    <property type="component" value="Unassembled WGS sequence"/>
</dbReference>
<dbReference type="AlphaFoldDB" id="A0A9K3Q768"/>
<keyword evidence="1" id="KW-0732">Signal</keyword>
<accession>A0A9K3Q768</accession>
<organism evidence="2 3">
    <name type="scientific">Nitzschia inconspicua</name>
    <dbReference type="NCBI Taxonomy" id="303405"/>
    <lineage>
        <taxon>Eukaryota</taxon>
        <taxon>Sar</taxon>
        <taxon>Stramenopiles</taxon>
        <taxon>Ochrophyta</taxon>
        <taxon>Bacillariophyta</taxon>
        <taxon>Bacillariophyceae</taxon>
        <taxon>Bacillariophycidae</taxon>
        <taxon>Bacillariales</taxon>
        <taxon>Bacillariaceae</taxon>
        <taxon>Nitzschia</taxon>
    </lineage>
</organism>
<gene>
    <name evidence="2" type="ORF">IV203_019444</name>
</gene>